<reference evidence="2" key="1">
    <citation type="submission" date="2021-06" db="EMBL/GenBank/DDBJ databases">
        <authorList>
            <person name="Kallberg Y."/>
            <person name="Tangrot J."/>
            <person name="Rosling A."/>
        </authorList>
    </citation>
    <scope>NUCLEOTIDE SEQUENCE</scope>
    <source>
        <strain evidence="2">FL130A</strain>
    </source>
</reference>
<dbReference type="OrthoDB" id="2310186at2759"/>
<evidence type="ECO:0000313" key="3">
    <source>
        <dbReference type="Proteomes" id="UP000789508"/>
    </source>
</evidence>
<keyword evidence="3" id="KW-1185">Reference proteome</keyword>
<evidence type="ECO:0000313" key="2">
    <source>
        <dbReference type="EMBL" id="CAG8604966.1"/>
    </source>
</evidence>
<proteinExistence type="predicted"/>
<name>A0A9N9CN70_9GLOM</name>
<comment type="caution">
    <text evidence="2">The sequence shown here is derived from an EMBL/GenBank/DDBJ whole genome shotgun (WGS) entry which is preliminary data.</text>
</comment>
<keyword evidence="1" id="KW-1133">Transmembrane helix</keyword>
<sequence>MHATAVPRLTGRKTALWLTIPIIAATTYSLSRARFGKVSAQKKYNTCDFTHDPVEIQNLRQEWLKRNDGLGLRDVSRSCGGV</sequence>
<keyword evidence="1" id="KW-0472">Membrane</keyword>
<accession>A0A9N9CN70</accession>
<evidence type="ECO:0000256" key="1">
    <source>
        <dbReference type="SAM" id="Phobius"/>
    </source>
</evidence>
<dbReference type="Proteomes" id="UP000789508">
    <property type="component" value="Unassembled WGS sequence"/>
</dbReference>
<dbReference type="AlphaFoldDB" id="A0A9N9CN70"/>
<gene>
    <name evidence="2" type="ORF">ALEPTO_LOCUS8310</name>
</gene>
<dbReference type="EMBL" id="CAJVPS010004536">
    <property type="protein sequence ID" value="CAG8604966.1"/>
    <property type="molecule type" value="Genomic_DNA"/>
</dbReference>
<keyword evidence="1" id="KW-0812">Transmembrane</keyword>
<feature type="transmembrane region" description="Helical" evidence="1">
    <location>
        <begin position="15"/>
        <end position="33"/>
    </location>
</feature>
<protein>
    <submittedName>
        <fullName evidence="2">9588_t:CDS:1</fullName>
    </submittedName>
</protein>
<organism evidence="2 3">
    <name type="scientific">Ambispora leptoticha</name>
    <dbReference type="NCBI Taxonomy" id="144679"/>
    <lineage>
        <taxon>Eukaryota</taxon>
        <taxon>Fungi</taxon>
        <taxon>Fungi incertae sedis</taxon>
        <taxon>Mucoromycota</taxon>
        <taxon>Glomeromycotina</taxon>
        <taxon>Glomeromycetes</taxon>
        <taxon>Archaeosporales</taxon>
        <taxon>Ambisporaceae</taxon>
        <taxon>Ambispora</taxon>
    </lineage>
</organism>